<protein>
    <submittedName>
        <fullName evidence="3">Uncharacterized protein</fullName>
    </submittedName>
</protein>
<feature type="compositionally biased region" description="Basic and acidic residues" evidence="2">
    <location>
        <begin position="342"/>
        <end position="359"/>
    </location>
</feature>
<keyword evidence="1" id="KW-0175">Coiled coil</keyword>
<dbReference type="EMBL" id="JAZDWU010000005">
    <property type="protein sequence ID" value="KAL0001846.1"/>
    <property type="molecule type" value="Genomic_DNA"/>
</dbReference>
<name>A0AAW2CXU9_9ROSI</name>
<keyword evidence="4" id="KW-1185">Reference proteome</keyword>
<reference evidence="3 4" key="1">
    <citation type="submission" date="2024-01" db="EMBL/GenBank/DDBJ databases">
        <title>A telomere-to-telomere, gap-free genome of sweet tea (Lithocarpus litseifolius).</title>
        <authorList>
            <person name="Zhou J."/>
        </authorList>
    </citation>
    <scope>NUCLEOTIDE SEQUENCE [LARGE SCALE GENOMIC DNA]</scope>
    <source>
        <strain evidence="3">Zhou-2022a</strain>
        <tissue evidence="3">Leaf</tissue>
    </source>
</reference>
<dbReference type="PANTHER" id="PTHR36386">
    <property type="entry name" value="OS06G0683900 PROTEIN"/>
    <property type="match status" value="1"/>
</dbReference>
<dbReference type="Proteomes" id="UP001459277">
    <property type="component" value="Unassembled WGS sequence"/>
</dbReference>
<comment type="caution">
    <text evidence="3">The sequence shown here is derived from an EMBL/GenBank/DDBJ whole genome shotgun (WGS) entry which is preliminary data.</text>
</comment>
<feature type="compositionally biased region" description="Polar residues" evidence="2">
    <location>
        <begin position="327"/>
        <end position="339"/>
    </location>
</feature>
<evidence type="ECO:0000256" key="2">
    <source>
        <dbReference type="SAM" id="MobiDB-lite"/>
    </source>
</evidence>
<dbReference type="AlphaFoldDB" id="A0AAW2CXU9"/>
<feature type="region of interest" description="Disordered" evidence="2">
    <location>
        <begin position="257"/>
        <end position="380"/>
    </location>
</feature>
<gene>
    <name evidence="3" type="ORF">SO802_015627</name>
</gene>
<accession>A0AAW2CXU9</accession>
<evidence type="ECO:0000256" key="1">
    <source>
        <dbReference type="SAM" id="Coils"/>
    </source>
</evidence>
<evidence type="ECO:0000313" key="3">
    <source>
        <dbReference type="EMBL" id="KAL0001846.1"/>
    </source>
</evidence>
<feature type="coiled-coil region" evidence="1">
    <location>
        <begin position="129"/>
        <end position="156"/>
    </location>
</feature>
<proteinExistence type="predicted"/>
<organism evidence="3 4">
    <name type="scientific">Lithocarpus litseifolius</name>
    <dbReference type="NCBI Taxonomy" id="425828"/>
    <lineage>
        <taxon>Eukaryota</taxon>
        <taxon>Viridiplantae</taxon>
        <taxon>Streptophyta</taxon>
        <taxon>Embryophyta</taxon>
        <taxon>Tracheophyta</taxon>
        <taxon>Spermatophyta</taxon>
        <taxon>Magnoliopsida</taxon>
        <taxon>eudicotyledons</taxon>
        <taxon>Gunneridae</taxon>
        <taxon>Pentapetalae</taxon>
        <taxon>rosids</taxon>
        <taxon>fabids</taxon>
        <taxon>Fagales</taxon>
        <taxon>Fagaceae</taxon>
        <taxon>Lithocarpus</taxon>
    </lineage>
</organism>
<evidence type="ECO:0000313" key="4">
    <source>
        <dbReference type="Proteomes" id="UP001459277"/>
    </source>
</evidence>
<sequence>MSILQYPDAINAPDLQVWNNAAFDNEESEGSAAFKASWHNLHSVNLSESLESDCSKENLSPLVAKTPAPASLSVKSSVHIRPLCPNSLVVNSQGKPFKVLVKEGLLETPVVPKKEHEKREEKDDRVSDERKIDLEIEEIQKEISRLSLRLEALRLEKAERNAMKTVERRGKIVQAKFMEPKQSVKNLDLMKKIEEPLPSSVKSKIIRRGMSLGPSEILAGARARQKPEITPVQSIQNRRKSCFWKLQNIDELKVTKERGKSLSLSPKSRKTVSKIQAPKQAATTMTSKRPVKKEDGVIASIQPKKLFKDGEKSVKKPVKPGRVVASRYNQIANQSNGNLRLSDGRKRSLPENDKDDGKRCDKRRASSVGKSRGYQGTESRVKKRWEIPSEVMVYKGEEDGNAVSISEVGGVLPKIRTLRCVNETPRDSGPAKRVAELIGRRSYFCNNEEVEPSVCQALSFAEGDAEEE</sequence>
<dbReference type="PANTHER" id="PTHR36386:SF1">
    <property type="entry name" value="OS06G0683900 PROTEIN"/>
    <property type="match status" value="1"/>
</dbReference>